<protein>
    <submittedName>
        <fullName evidence="1">Uncharacterized protein</fullName>
    </submittedName>
</protein>
<dbReference type="EMBL" id="CP125292">
    <property type="protein sequence ID" value="WHM21515.1"/>
    <property type="molecule type" value="Genomic_DNA"/>
</dbReference>
<dbReference type="Proteomes" id="UP001229422">
    <property type="component" value="Chromosome"/>
</dbReference>
<dbReference type="RefSeq" id="WP_128738207.1">
    <property type="nucleotide sequence ID" value="NZ_CAJNQH010000001.1"/>
</dbReference>
<evidence type="ECO:0000313" key="2">
    <source>
        <dbReference type="Proteomes" id="UP001229422"/>
    </source>
</evidence>
<sequence>MDSNWREAFAERYERYSTWKTLNSKEKVKSFFIRQFNELTDDLSDKNHVEIITNSDDVTFKVAKSTLELITLIDYIVVRINGEAYGDIKFDNGAFLETEEDSFADRPRINDVVVDHLFKKAFSNFQM</sequence>
<organism evidence="1 2">
    <name type="scientific">Bacillus subtilis</name>
    <dbReference type="NCBI Taxonomy" id="1423"/>
    <lineage>
        <taxon>Bacteria</taxon>
        <taxon>Bacillati</taxon>
        <taxon>Bacillota</taxon>
        <taxon>Bacilli</taxon>
        <taxon>Bacillales</taxon>
        <taxon>Bacillaceae</taxon>
        <taxon>Bacillus</taxon>
    </lineage>
</organism>
<accession>A0AAQ3EQW0</accession>
<name>A0AAQ3EQW0_BACIU</name>
<dbReference type="AlphaFoldDB" id="A0AAQ3EQW0"/>
<gene>
    <name evidence="1" type="ORF">QL281_22605</name>
</gene>
<proteinExistence type="predicted"/>
<evidence type="ECO:0000313" key="1">
    <source>
        <dbReference type="EMBL" id="WHM21515.1"/>
    </source>
</evidence>
<reference evidence="1" key="1">
    <citation type="submission" date="2023-05" db="EMBL/GenBank/DDBJ databases">
        <title>Complete genome sequence of Bacillus subtilis SRCM117797 isolated from Soybean paste.</title>
        <authorList>
            <person name="Abraha H.B."/>
            <person name="Kim K.-P."/>
            <person name="Ryu M.-S."/>
            <person name="Jeong D.-Y."/>
        </authorList>
    </citation>
    <scope>NUCLEOTIDE SEQUENCE</scope>
    <source>
        <strain evidence="1">SRCM117797</strain>
    </source>
</reference>